<dbReference type="InterPro" id="IPR006541">
    <property type="entry name" value="Bacteriocin_ass"/>
</dbReference>
<dbReference type="RefSeq" id="WP_317635082.1">
    <property type="nucleotide sequence ID" value="NZ_AP026802.1"/>
</dbReference>
<feature type="transmembrane region" description="Helical" evidence="1">
    <location>
        <begin position="559"/>
        <end position="582"/>
    </location>
</feature>
<evidence type="ECO:0008006" key="4">
    <source>
        <dbReference type="Google" id="ProtNLM"/>
    </source>
</evidence>
<dbReference type="EMBL" id="AP026802">
    <property type="protein sequence ID" value="BDR59279.1"/>
    <property type="molecule type" value="Genomic_DNA"/>
</dbReference>
<dbReference type="Proteomes" id="UP001321861">
    <property type="component" value="Chromosome"/>
</dbReference>
<keyword evidence="1" id="KW-1133">Transmembrane helix</keyword>
<dbReference type="KEGG" id="xap:XA3_17200"/>
<evidence type="ECO:0000313" key="2">
    <source>
        <dbReference type="EMBL" id="BDR59279.1"/>
    </source>
</evidence>
<gene>
    <name evidence="2" type="ORF">XA3_17200</name>
</gene>
<keyword evidence="1" id="KW-0472">Membrane</keyword>
<feature type="transmembrane region" description="Helical" evidence="1">
    <location>
        <begin position="629"/>
        <end position="648"/>
    </location>
</feature>
<protein>
    <recommendedName>
        <fullName evidence="4">Bacteriocin-associated integral membrane protein</fullName>
    </recommendedName>
</protein>
<feature type="transmembrane region" description="Helical" evidence="1">
    <location>
        <begin position="603"/>
        <end position="623"/>
    </location>
</feature>
<organism evidence="2 3">
    <name type="scientific">Xylocopilactobacillus apicola</name>
    <dbReference type="NCBI Taxonomy" id="2932184"/>
    <lineage>
        <taxon>Bacteria</taxon>
        <taxon>Bacillati</taxon>
        <taxon>Bacillota</taxon>
        <taxon>Bacilli</taxon>
        <taxon>Lactobacillales</taxon>
        <taxon>Lactobacillaceae</taxon>
        <taxon>Xylocopilactobacillus</taxon>
    </lineage>
</organism>
<evidence type="ECO:0000313" key="3">
    <source>
        <dbReference type="Proteomes" id="UP001321861"/>
    </source>
</evidence>
<evidence type="ECO:0000256" key="1">
    <source>
        <dbReference type="SAM" id="Phobius"/>
    </source>
</evidence>
<feature type="transmembrane region" description="Helical" evidence="1">
    <location>
        <begin position="5"/>
        <end position="22"/>
    </location>
</feature>
<feature type="transmembrane region" description="Helical" evidence="1">
    <location>
        <begin position="278"/>
        <end position="297"/>
    </location>
</feature>
<reference evidence="2 3" key="1">
    <citation type="journal article" date="2023" name="Microbiol. Spectr.">
        <title>Symbiosis of Carpenter Bees with Uncharacterized Lactic Acid Bacteria Showing NAD Auxotrophy.</title>
        <authorList>
            <person name="Kawasaki S."/>
            <person name="Ozawa K."/>
            <person name="Mori T."/>
            <person name="Yamamoto A."/>
            <person name="Ito M."/>
            <person name="Ohkuma M."/>
            <person name="Sakamoto M."/>
            <person name="Matsutani M."/>
        </authorList>
    </citation>
    <scope>NUCLEOTIDE SEQUENCE [LARGE SCALE GENOMIC DNA]</scope>
    <source>
        <strain evidence="2 3">XA3</strain>
    </source>
</reference>
<name>A0AAU9CZ43_9LACO</name>
<dbReference type="Pfam" id="PF07242">
    <property type="entry name" value="DUF1430"/>
    <property type="match status" value="1"/>
</dbReference>
<accession>A0AAU9CZ43</accession>
<proteinExistence type="predicted"/>
<feature type="transmembrane region" description="Helical" evidence="1">
    <location>
        <begin position="233"/>
        <end position="258"/>
    </location>
</feature>
<dbReference type="AlphaFoldDB" id="A0AAU9CZ43"/>
<dbReference type="NCBIfam" id="TIGR01654">
    <property type="entry name" value="bact_immun_7tm"/>
    <property type="match status" value="1"/>
</dbReference>
<keyword evidence="3" id="KW-1185">Reference proteome</keyword>
<feature type="transmembrane region" description="Helical" evidence="1">
    <location>
        <begin position="141"/>
        <end position="174"/>
    </location>
</feature>
<feature type="transmembrane region" description="Helical" evidence="1">
    <location>
        <begin position="202"/>
        <end position="221"/>
    </location>
</feature>
<keyword evidence="1" id="KW-0812">Transmembrane</keyword>
<sequence>MKKIFIFISTFIVAAFFLWELTESPERFTSRLNTGVLVDKGMKPVNKELTDQSLSDFAKKHHSLVAKSIVHPTKTKEVYVYAKYGEGNLTKGLQEATKVEQKNSPALANYRIISGSLSEKKLADHFKSLGYDAKIFPKQSVLIVVISFLFSNTIMLSLIMFVLAFTALTIILRIKDLRSAGIRLISGQKLGTIMFESVKTDVLTVLAAFAISFGLSVAVLLAKGQLQLKGWKLILGVLLFYDGILLLISLILSLIYLLGLQRKDLMSIIKGKLPIGRLLGVMLFCQFLAVVLVGYGVNNVPIYYAELQEENRAAGKWQQQKNRVNGIHQGVGAGGYDDKSNEVDATNWYQLANEAIYQQNAIMVHHNFTNYSSMNTEEAKKASEHYDPEGNTLIVTPNYLTEQQVKLDSKMQDKMLHLEPGEFGLILPEKLKSEQLKYQQMYEKDISQRALGKAKTTAVIAYTADGEKRFNYNNNSALPDQFVKDPIIVVMTPRSTGDSIYAKTFWRKEAQESIFFPSYERTMKLLYKYQVARDVLEVSNSEQLYYKEVRFFRNQTISFIASSILGIITAALLFNSMNLLYFEEFRRSILIKRIAGMQFSELHRKYLLIQLAVLLTGVGLDLILTRNLWTSLVTFGLFGASLLITLGVQIKKEDQFTVAVLKGM</sequence>